<dbReference type="AlphaFoldDB" id="A0A6J1L9C2"/>
<keyword evidence="2" id="KW-0732">Signal</keyword>
<evidence type="ECO:0000313" key="4">
    <source>
        <dbReference type="RefSeq" id="XP_023163268.1"/>
    </source>
</evidence>
<dbReference type="Proteomes" id="UP000504633">
    <property type="component" value="Unplaced"/>
</dbReference>
<dbReference type="PANTHER" id="PTHR47890">
    <property type="entry name" value="LD24308P"/>
    <property type="match status" value="1"/>
</dbReference>
<dbReference type="GeneID" id="111594271"/>
<protein>
    <submittedName>
        <fullName evidence="4">Uncharacterized protein LOC111594271 isoform X1</fullName>
    </submittedName>
</protein>
<dbReference type="InterPro" id="IPR032062">
    <property type="entry name" value="DUF4803"/>
</dbReference>
<accession>A0A6J1L9C2</accession>
<organism evidence="3 4">
    <name type="scientific">Drosophila hydei</name>
    <name type="common">Fruit fly</name>
    <dbReference type="NCBI Taxonomy" id="7224"/>
    <lineage>
        <taxon>Eukaryota</taxon>
        <taxon>Metazoa</taxon>
        <taxon>Ecdysozoa</taxon>
        <taxon>Arthropoda</taxon>
        <taxon>Hexapoda</taxon>
        <taxon>Insecta</taxon>
        <taxon>Pterygota</taxon>
        <taxon>Neoptera</taxon>
        <taxon>Endopterygota</taxon>
        <taxon>Diptera</taxon>
        <taxon>Brachycera</taxon>
        <taxon>Muscomorpha</taxon>
        <taxon>Ephydroidea</taxon>
        <taxon>Drosophilidae</taxon>
        <taxon>Drosophila</taxon>
    </lineage>
</organism>
<keyword evidence="1" id="KW-0175">Coiled coil</keyword>
<reference evidence="4" key="1">
    <citation type="submission" date="2025-08" db="UniProtKB">
        <authorList>
            <consortium name="RefSeq"/>
        </authorList>
    </citation>
    <scope>IDENTIFICATION</scope>
    <source>
        <strain evidence="4">15085-1641.00</strain>
        <tissue evidence="4">Whole body</tissue>
    </source>
</reference>
<dbReference type="RefSeq" id="XP_023163268.1">
    <property type="nucleotide sequence ID" value="XM_023307500.2"/>
</dbReference>
<name>A0A6J1L9C2_DROHY</name>
<gene>
    <name evidence="4" type="primary">LOC111594271</name>
</gene>
<sequence>MQLQSPSTLVVLSLLLLLGGQPTPTEAVIEDVLDIIHIVKEVTTGVLKAWDIVQSSPLAQNIEFPLMREKQRKVLQRLKEVSRQIDETEAQHSQYVALAIESVNNFISNNVPLMGKMNDISDTMNRISSRYQQMQNYELYKDKLEMSTLITFAEWTVSPNAHSVHYLMDRLHLTLLGNGNDNKPNSSSGNLLTQLVASYEVSADQMCHTKQSAQQFVYSLYTDIALTELKGYTMIEFSWMMLRVYGRGNFSQEAELMRRDYEKRTERTLKLLKEVMRRSDRIIWRCDPDRFIPNKTYDEVTRLLQGYIENEVDLNSDETCRETCSFYQSTRSEGCFKEYFCSRQPKCTGRLYNCQFVDSDMWVCPAAMNSTRRYEYIEYENGRVLGQRQRCVRGTTKVDSWWRYLFWHCSYCFCLCDEQSLKSDRFFNLRESVADVKQNNVVTGLRFVKRNRVFHLQIQEGQLLPRGAINESTLSWKPVDDYKIFDRNVAKGIDYHTLSYESRSIDLDDIMKTDDYSFVVTGVRFRLLGAHLNLEARLTEFDFKKGELIQPEVNSVWQSNDNTDVSGERRQKINIYNADVPTRTVVTSLPISKHNQYVEFVNSGMDKDAAQSTVPFIDIQDVVSQPPVPLAGIGLYYKGRPGYGGFVAPKIITYNFTPHVQVPKNIK</sequence>
<dbReference type="KEGG" id="dhe:111594271"/>
<evidence type="ECO:0000256" key="2">
    <source>
        <dbReference type="SAM" id="SignalP"/>
    </source>
</evidence>
<dbReference type="PANTHER" id="PTHR47890:SF1">
    <property type="entry name" value="LD24308P"/>
    <property type="match status" value="1"/>
</dbReference>
<feature type="coiled-coil region" evidence="1">
    <location>
        <begin position="71"/>
        <end position="98"/>
    </location>
</feature>
<feature type="chain" id="PRO_5027076657" evidence="2">
    <location>
        <begin position="28"/>
        <end position="667"/>
    </location>
</feature>
<feature type="signal peptide" evidence="2">
    <location>
        <begin position="1"/>
        <end position="27"/>
    </location>
</feature>
<dbReference type="OrthoDB" id="6366357at2759"/>
<dbReference type="OMA" id="HNNAPIM"/>
<proteinExistence type="predicted"/>
<keyword evidence="3" id="KW-1185">Reference proteome</keyword>
<evidence type="ECO:0000256" key="1">
    <source>
        <dbReference type="SAM" id="Coils"/>
    </source>
</evidence>
<dbReference type="Pfam" id="PF16061">
    <property type="entry name" value="DUF4803"/>
    <property type="match status" value="1"/>
</dbReference>
<evidence type="ECO:0000313" key="3">
    <source>
        <dbReference type="Proteomes" id="UP000504633"/>
    </source>
</evidence>
<dbReference type="CTD" id="31712"/>